<accession>A0A5R2ASR2</accession>
<sequence length="80" mass="9164">MTPNQEPNKDISFNNHPRVCSLRAVLTECIAFGGLPHNTFQGVFKEIDDAFMERDHLLTFIERTGKAGDYEKFKQTGQFD</sequence>
<evidence type="ECO:0000313" key="1">
    <source>
        <dbReference type="EMBL" id="TGJ99835.1"/>
    </source>
</evidence>
<evidence type="ECO:0000313" key="2">
    <source>
        <dbReference type="Proteomes" id="UP000297946"/>
    </source>
</evidence>
<gene>
    <name evidence="1" type="ORF">EHO57_13825</name>
</gene>
<dbReference type="AlphaFoldDB" id="A0A5R2ASR2"/>
<proteinExistence type="predicted"/>
<dbReference type="EMBL" id="RQER01000008">
    <property type="protein sequence ID" value="TGJ99835.1"/>
    <property type="molecule type" value="Genomic_DNA"/>
</dbReference>
<comment type="caution">
    <text evidence="1">The sequence shown here is derived from an EMBL/GenBank/DDBJ whole genome shotgun (WGS) entry which is preliminary data.</text>
</comment>
<name>A0A5R2ASR2_9LEPT</name>
<protein>
    <submittedName>
        <fullName evidence="1">Uncharacterized protein</fullName>
    </submittedName>
</protein>
<reference evidence="1 2" key="1">
    <citation type="journal article" date="2019" name="PLoS Negl. Trop. Dis.">
        <title>Revisiting the worldwide diversity of Leptospira species in the environment.</title>
        <authorList>
            <person name="Vincent A.T."/>
            <person name="Schiettekatte O."/>
            <person name="Bourhy P."/>
            <person name="Veyrier F.J."/>
            <person name="Picardeau M."/>
        </authorList>
    </citation>
    <scope>NUCLEOTIDE SEQUENCE [LARGE SCALE GENOMIC DNA]</scope>
    <source>
        <strain evidence="1 2">SSW18</strain>
    </source>
</reference>
<dbReference type="Proteomes" id="UP000297946">
    <property type="component" value="Unassembled WGS sequence"/>
</dbReference>
<dbReference type="RefSeq" id="WP_135698342.1">
    <property type="nucleotide sequence ID" value="NZ_RQER01000008.1"/>
</dbReference>
<organism evidence="1 2">
    <name type="scientific">Leptospira langatensis</name>
    <dbReference type="NCBI Taxonomy" id="2484983"/>
    <lineage>
        <taxon>Bacteria</taxon>
        <taxon>Pseudomonadati</taxon>
        <taxon>Spirochaetota</taxon>
        <taxon>Spirochaetia</taxon>
        <taxon>Leptospirales</taxon>
        <taxon>Leptospiraceae</taxon>
        <taxon>Leptospira</taxon>
    </lineage>
</organism>